<reference evidence="3 4" key="1">
    <citation type="submission" date="2019-08" db="EMBL/GenBank/DDBJ databases">
        <title>Complete genome sequence of Thermosulfurimonas marina SU872T, an anaerobic thermophilic chemolithoautotrophic bacterium isolated from a shallow marine hydrothermal vent.</title>
        <authorList>
            <person name="Allioux M."/>
            <person name="Jebbar M."/>
            <person name="Slobodkina G."/>
            <person name="Slobodkin A."/>
            <person name="Moalic Y."/>
            <person name="Frolova A."/>
            <person name="Shao Z."/>
            <person name="Alain K."/>
        </authorList>
    </citation>
    <scope>NUCLEOTIDE SEQUENCE [LARGE SCALE GENOMIC DNA]</scope>
    <source>
        <strain evidence="3 4">SU872</strain>
    </source>
</reference>
<dbReference type="Proteomes" id="UP000501253">
    <property type="component" value="Chromosome"/>
</dbReference>
<dbReference type="InterPro" id="IPR028098">
    <property type="entry name" value="Glyco_trans_4-like_N"/>
</dbReference>
<evidence type="ECO:0000313" key="3">
    <source>
        <dbReference type="EMBL" id="QJA06599.1"/>
    </source>
</evidence>
<dbReference type="SUPFAM" id="SSF53756">
    <property type="entry name" value="UDP-Glycosyltransferase/glycogen phosphorylase"/>
    <property type="match status" value="1"/>
</dbReference>
<dbReference type="Pfam" id="PF00534">
    <property type="entry name" value="Glycos_transf_1"/>
    <property type="match status" value="1"/>
</dbReference>
<feature type="domain" description="Glycosyltransferase subfamily 4-like N-terminal" evidence="2">
    <location>
        <begin position="64"/>
        <end position="227"/>
    </location>
</feature>
<feature type="domain" description="Glycosyl transferase family 1" evidence="1">
    <location>
        <begin position="242"/>
        <end position="399"/>
    </location>
</feature>
<keyword evidence="3" id="KW-0808">Transferase</keyword>
<organism evidence="3 4">
    <name type="scientific">Thermosulfurimonas marina</name>
    <dbReference type="NCBI Taxonomy" id="2047767"/>
    <lineage>
        <taxon>Bacteria</taxon>
        <taxon>Pseudomonadati</taxon>
        <taxon>Thermodesulfobacteriota</taxon>
        <taxon>Thermodesulfobacteria</taxon>
        <taxon>Thermodesulfobacteriales</taxon>
        <taxon>Thermodesulfobacteriaceae</taxon>
        <taxon>Thermosulfurimonas</taxon>
    </lineage>
</organism>
<dbReference type="CDD" id="cd03801">
    <property type="entry name" value="GT4_PimA-like"/>
    <property type="match status" value="1"/>
</dbReference>
<dbReference type="AlphaFoldDB" id="A0A6H1WTX2"/>
<dbReference type="Pfam" id="PF13439">
    <property type="entry name" value="Glyco_transf_4"/>
    <property type="match status" value="1"/>
</dbReference>
<evidence type="ECO:0000313" key="4">
    <source>
        <dbReference type="Proteomes" id="UP000501253"/>
    </source>
</evidence>
<dbReference type="KEGG" id="tmai:FVE67_07225"/>
<dbReference type="PANTHER" id="PTHR45947">
    <property type="entry name" value="SULFOQUINOVOSYL TRANSFERASE SQD2"/>
    <property type="match status" value="1"/>
</dbReference>
<accession>A0A6H1WTX2</accession>
<gene>
    <name evidence="3" type="ORF">FVE67_07225</name>
</gene>
<sequence length="422" mass="47817">MRRTLALKVWASRATSLARGILVALLLHREWRDTIRPKVPRRRVTRGEPLRVALVSEYYYPVLGGITEHVHHFARHLLQAGHEVTIFTPEAGPFGRDTGEVGRRVVKVGRSVPVYSNDSYARMSLGRRLGETLQHLFEEGNFDLVHVHSPFTPTLPLLAIKYSPVPVVGTFHTHFEENLGMSLLHPYLRPYLEALALRIAVSPVCIRSLERYFGDLSFVVVPNGIDTGVYHPEGPRLPEFEDGSFNVLYVGRFDPRNGLETLLQAFAHLARERPNLRLIVVGFGPLEEYYRRLVPPELRSRVIFAGRVDEERPLYYRTAQVLCFPAKKGSFGITLLEAMACGTPVVTTDIEGFRFVMTPGEHGLMVPPDSGAQGYARALAYLMDHPQERRAMARKARERALSFSWERVSQTVLDYYYQILGA</sequence>
<evidence type="ECO:0000259" key="1">
    <source>
        <dbReference type="Pfam" id="PF00534"/>
    </source>
</evidence>
<dbReference type="InterPro" id="IPR001296">
    <property type="entry name" value="Glyco_trans_1"/>
</dbReference>
<dbReference type="PANTHER" id="PTHR45947:SF3">
    <property type="entry name" value="SULFOQUINOVOSYL TRANSFERASE SQD2"/>
    <property type="match status" value="1"/>
</dbReference>
<name>A0A6H1WTX2_9BACT</name>
<dbReference type="Gene3D" id="3.40.50.2000">
    <property type="entry name" value="Glycogen Phosphorylase B"/>
    <property type="match status" value="2"/>
</dbReference>
<dbReference type="RefSeq" id="WP_168719952.1">
    <property type="nucleotide sequence ID" value="NZ_CP042909.1"/>
</dbReference>
<keyword evidence="4" id="KW-1185">Reference proteome</keyword>
<dbReference type="GO" id="GO:0016757">
    <property type="term" value="F:glycosyltransferase activity"/>
    <property type="evidence" value="ECO:0007669"/>
    <property type="project" value="InterPro"/>
</dbReference>
<dbReference type="EMBL" id="CP042909">
    <property type="protein sequence ID" value="QJA06599.1"/>
    <property type="molecule type" value="Genomic_DNA"/>
</dbReference>
<evidence type="ECO:0000259" key="2">
    <source>
        <dbReference type="Pfam" id="PF13439"/>
    </source>
</evidence>
<proteinExistence type="predicted"/>
<dbReference type="InterPro" id="IPR050194">
    <property type="entry name" value="Glycosyltransferase_grp1"/>
</dbReference>
<protein>
    <submittedName>
        <fullName evidence="3">Glycosyltransferase family 4 protein</fullName>
    </submittedName>
</protein>